<dbReference type="InterPro" id="IPR039361">
    <property type="entry name" value="Cyclin"/>
</dbReference>
<sequence>MAEIQSDSPDYDPYNPHYLSKDQGLESYLRAESSFRAKDCNAYVRNTVGRKWRCRALLVIFKYSKCENFDPIVPYLALNYFDRVITRANIPEVQPDLQVLTGKQFLDMEIHILEKLKWNMRSVTALCFLQYFEPKLDPTCCAHRQAISEIIIQSQNDFKIPKYKPSVIAAAALIAASSYLYPQQSSNFKGKLVSENIIVKIHLFVDRMIKMCEQLQLFPKIGVVENEHTVQATDENSGQVAEEIQPKGKEKALEMTEEIKKVIEDSKHMKLEFPLRWKLGVDYEQKFVIFDRPFQFLLPDPAKEAAQAQPAEVVPADPVQDNSEQAEVVPDQV</sequence>
<name>A0A2P5EMG0_TREOI</name>
<dbReference type="InterPro" id="IPR036915">
    <property type="entry name" value="Cyclin-like_sf"/>
</dbReference>
<dbReference type="AlphaFoldDB" id="A0A2P5EMG0"/>
<comment type="caution">
    <text evidence="4">The sequence shown here is derived from an EMBL/GenBank/DDBJ whole genome shotgun (WGS) entry which is preliminary data.</text>
</comment>
<keyword evidence="5" id="KW-1185">Reference proteome</keyword>
<dbReference type="Proteomes" id="UP000237000">
    <property type="component" value="Unassembled WGS sequence"/>
</dbReference>
<organism evidence="4 5">
    <name type="scientific">Trema orientale</name>
    <name type="common">Charcoal tree</name>
    <name type="synonym">Celtis orientalis</name>
    <dbReference type="NCBI Taxonomy" id="63057"/>
    <lineage>
        <taxon>Eukaryota</taxon>
        <taxon>Viridiplantae</taxon>
        <taxon>Streptophyta</taxon>
        <taxon>Embryophyta</taxon>
        <taxon>Tracheophyta</taxon>
        <taxon>Spermatophyta</taxon>
        <taxon>Magnoliopsida</taxon>
        <taxon>eudicotyledons</taxon>
        <taxon>Gunneridae</taxon>
        <taxon>Pentapetalae</taxon>
        <taxon>rosids</taxon>
        <taxon>fabids</taxon>
        <taxon>Rosales</taxon>
        <taxon>Cannabaceae</taxon>
        <taxon>Trema</taxon>
    </lineage>
</organism>
<keyword evidence="1" id="KW-0132">Cell division</keyword>
<evidence type="ECO:0000256" key="2">
    <source>
        <dbReference type="ARBA" id="ARBA00023306"/>
    </source>
</evidence>
<protein>
    <submittedName>
        <fullName evidence="4">Cyclin-like</fullName>
    </submittedName>
</protein>
<dbReference type="Gene3D" id="1.10.472.10">
    <property type="entry name" value="Cyclin-like"/>
    <property type="match status" value="1"/>
</dbReference>
<dbReference type="PANTHER" id="PTHR10177">
    <property type="entry name" value="CYCLINS"/>
    <property type="match status" value="1"/>
</dbReference>
<reference evidence="5" key="1">
    <citation type="submission" date="2016-06" db="EMBL/GenBank/DDBJ databases">
        <title>Parallel loss of symbiosis genes in relatives of nitrogen-fixing non-legume Parasponia.</title>
        <authorList>
            <person name="Van Velzen R."/>
            <person name="Holmer R."/>
            <person name="Bu F."/>
            <person name="Rutten L."/>
            <person name="Van Zeijl A."/>
            <person name="Liu W."/>
            <person name="Santuari L."/>
            <person name="Cao Q."/>
            <person name="Sharma T."/>
            <person name="Shen D."/>
            <person name="Roswanjaya Y."/>
            <person name="Wardhani T."/>
            <person name="Kalhor M.S."/>
            <person name="Jansen J."/>
            <person name="Van den Hoogen J."/>
            <person name="Gungor B."/>
            <person name="Hartog M."/>
            <person name="Hontelez J."/>
            <person name="Verver J."/>
            <person name="Yang W.-C."/>
            <person name="Schijlen E."/>
            <person name="Repin R."/>
            <person name="Schilthuizen M."/>
            <person name="Schranz E."/>
            <person name="Heidstra R."/>
            <person name="Miyata K."/>
            <person name="Fedorova E."/>
            <person name="Kohlen W."/>
            <person name="Bisseling T."/>
            <person name="Smit S."/>
            <person name="Geurts R."/>
        </authorList>
    </citation>
    <scope>NUCLEOTIDE SEQUENCE [LARGE SCALE GENOMIC DNA]</scope>
    <source>
        <strain evidence="5">cv. RG33-2</strain>
    </source>
</reference>
<dbReference type="EMBL" id="JXTC01000128">
    <property type="protein sequence ID" value="PON86682.1"/>
    <property type="molecule type" value="Genomic_DNA"/>
</dbReference>
<evidence type="ECO:0000256" key="3">
    <source>
        <dbReference type="SAM" id="MobiDB-lite"/>
    </source>
</evidence>
<keyword evidence="2" id="KW-0131">Cell cycle</keyword>
<dbReference type="SUPFAM" id="SSF47954">
    <property type="entry name" value="Cyclin-like"/>
    <property type="match status" value="2"/>
</dbReference>
<dbReference type="InParanoid" id="A0A2P5EMG0"/>
<evidence type="ECO:0000256" key="1">
    <source>
        <dbReference type="ARBA" id="ARBA00022618"/>
    </source>
</evidence>
<dbReference type="STRING" id="63057.A0A2P5EMG0"/>
<gene>
    <name evidence="4" type="ORF">TorRG33x02_175140</name>
</gene>
<feature type="region of interest" description="Disordered" evidence="3">
    <location>
        <begin position="306"/>
        <end position="333"/>
    </location>
</feature>
<evidence type="ECO:0000313" key="4">
    <source>
        <dbReference type="EMBL" id="PON86682.1"/>
    </source>
</evidence>
<proteinExistence type="predicted"/>
<dbReference type="GO" id="GO:0051301">
    <property type="term" value="P:cell division"/>
    <property type="evidence" value="ECO:0007669"/>
    <property type="project" value="UniProtKB-KW"/>
</dbReference>
<accession>A0A2P5EMG0</accession>
<feature type="compositionally biased region" description="Low complexity" evidence="3">
    <location>
        <begin position="306"/>
        <end position="321"/>
    </location>
</feature>
<dbReference type="OrthoDB" id="1743455at2759"/>
<evidence type="ECO:0000313" key="5">
    <source>
        <dbReference type="Proteomes" id="UP000237000"/>
    </source>
</evidence>